<dbReference type="SUPFAM" id="SSF50129">
    <property type="entry name" value="GroES-like"/>
    <property type="match status" value="1"/>
</dbReference>
<evidence type="ECO:0000256" key="2">
    <source>
        <dbReference type="ARBA" id="ARBA00022553"/>
    </source>
</evidence>
<dbReference type="GO" id="GO:0008168">
    <property type="term" value="F:methyltransferase activity"/>
    <property type="evidence" value="ECO:0007669"/>
    <property type="project" value="UniProtKB-KW"/>
</dbReference>
<dbReference type="InterPro" id="IPR050091">
    <property type="entry name" value="PKS_NRPS_Biosynth_Enz"/>
</dbReference>
<dbReference type="SUPFAM" id="SSF55048">
    <property type="entry name" value="Probable ACP-binding domain of malonyl-CoA ACP transacylase"/>
    <property type="match status" value="1"/>
</dbReference>
<dbReference type="InterPro" id="IPR016036">
    <property type="entry name" value="Malonyl_transacylase_ACP-bd"/>
</dbReference>
<protein>
    <submittedName>
        <fullName evidence="9">Putative polyketide synthase</fullName>
    </submittedName>
</protein>
<evidence type="ECO:0000313" key="9">
    <source>
        <dbReference type="EMBL" id="PYI32255.1"/>
    </source>
</evidence>
<dbReference type="InterPro" id="IPR042104">
    <property type="entry name" value="PKS_dehydratase_sf"/>
</dbReference>
<accession>A0A2V5I648</accession>
<evidence type="ECO:0000259" key="7">
    <source>
        <dbReference type="PROSITE" id="PS52004"/>
    </source>
</evidence>
<keyword evidence="10" id="KW-1185">Reference proteome</keyword>
<evidence type="ECO:0000256" key="4">
    <source>
        <dbReference type="ARBA" id="ARBA00022679"/>
    </source>
</evidence>
<dbReference type="InterPro" id="IPR013968">
    <property type="entry name" value="PKS_KR"/>
</dbReference>
<dbReference type="Pfam" id="PF00109">
    <property type="entry name" value="ketoacyl-synt"/>
    <property type="match status" value="1"/>
</dbReference>
<dbReference type="InterPro" id="IPR057326">
    <property type="entry name" value="KR_dom"/>
</dbReference>
<dbReference type="Pfam" id="PF02801">
    <property type="entry name" value="Ketoacyl-synt_C"/>
    <property type="match status" value="1"/>
</dbReference>
<proteinExistence type="predicted"/>
<dbReference type="Gene3D" id="3.40.50.150">
    <property type="entry name" value="Vaccinia Virus protein VP39"/>
    <property type="match status" value="1"/>
</dbReference>
<dbReference type="Pfam" id="PF08659">
    <property type="entry name" value="KR"/>
    <property type="match status" value="1"/>
</dbReference>
<dbReference type="SUPFAM" id="SSF51735">
    <property type="entry name" value="NAD(P)-binding Rossmann-fold domains"/>
    <property type="match status" value="2"/>
</dbReference>
<keyword evidence="5" id="KW-0511">Multifunctional enzyme</keyword>
<dbReference type="InterPro" id="IPR013217">
    <property type="entry name" value="Methyltransf_12"/>
</dbReference>
<dbReference type="InterPro" id="IPR049552">
    <property type="entry name" value="PKS_DH_N"/>
</dbReference>
<dbReference type="SUPFAM" id="SSF53335">
    <property type="entry name" value="S-adenosyl-L-methionine-dependent methyltransferases"/>
    <property type="match status" value="1"/>
</dbReference>
<dbReference type="InterPro" id="IPR020843">
    <property type="entry name" value="ER"/>
</dbReference>
<evidence type="ECO:0000256" key="5">
    <source>
        <dbReference type="ARBA" id="ARBA00023268"/>
    </source>
</evidence>
<dbReference type="InterPro" id="IPR011032">
    <property type="entry name" value="GroES-like_sf"/>
</dbReference>
<dbReference type="Proteomes" id="UP000248817">
    <property type="component" value="Unassembled WGS sequence"/>
</dbReference>
<feature type="domain" description="Ketosynthase family 3 (KS3)" evidence="7">
    <location>
        <begin position="1"/>
        <end position="409"/>
    </location>
</feature>
<dbReference type="InterPro" id="IPR032821">
    <property type="entry name" value="PKS_assoc"/>
</dbReference>
<dbReference type="PANTHER" id="PTHR43775:SF49">
    <property type="entry name" value="SYNTHASE, PUTATIVE (JCVI)-RELATED"/>
    <property type="match status" value="1"/>
</dbReference>
<dbReference type="PROSITE" id="PS52019">
    <property type="entry name" value="PKS_MFAS_DH"/>
    <property type="match status" value="1"/>
</dbReference>
<keyword evidence="1" id="KW-0596">Phosphopantetheine</keyword>
<name>A0A2V5I648_9EURO</name>
<dbReference type="Pfam" id="PF13602">
    <property type="entry name" value="ADH_zinc_N_2"/>
    <property type="match status" value="1"/>
</dbReference>
<dbReference type="InterPro" id="IPR014043">
    <property type="entry name" value="Acyl_transferase_dom"/>
</dbReference>
<dbReference type="PANTHER" id="PTHR43775">
    <property type="entry name" value="FATTY ACID SYNTHASE"/>
    <property type="match status" value="1"/>
</dbReference>
<dbReference type="SMART" id="SM00826">
    <property type="entry name" value="PKS_DH"/>
    <property type="match status" value="1"/>
</dbReference>
<reference evidence="9 10" key="1">
    <citation type="submission" date="2018-02" db="EMBL/GenBank/DDBJ databases">
        <title>The genomes of Aspergillus section Nigri reveals drivers in fungal speciation.</title>
        <authorList>
            <consortium name="DOE Joint Genome Institute"/>
            <person name="Vesth T.C."/>
            <person name="Nybo J."/>
            <person name="Theobald S."/>
            <person name="Brandl J."/>
            <person name="Frisvad J.C."/>
            <person name="Nielsen K.F."/>
            <person name="Lyhne E.K."/>
            <person name="Kogle M.E."/>
            <person name="Kuo A."/>
            <person name="Riley R."/>
            <person name="Clum A."/>
            <person name="Nolan M."/>
            <person name="Lipzen A."/>
            <person name="Salamov A."/>
            <person name="Henrissat B."/>
            <person name="Wiebenga A."/>
            <person name="De vries R.P."/>
            <person name="Grigoriev I.V."/>
            <person name="Mortensen U.H."/>
            <person name="Andersen M.R."/>
            <person name="Baker S.E."/>
        </authorList>
    </citation>
    <scope>NUCLEOTIDE SEQUENCE [LARGE SCALE GENOMIC DNA]</scope>
    <source>
        <strain evidence="9 10">CBS 114.80</strain>
    </source>
</reference>
<dbReference type="CDD" id="cd02440">
    <property type="entry name" value="AdoMet_MTases"/>
    <property type="match status" value="1"/>
</dbReference>
<keyword evidence="2" id="KW-0597">Phosphoprotein</keyword>
<dbReference type="GO" id="GO:0004312">
    <property type="term" value="F:fatty acid synthase activity"/>
    <property type="evidence" value="ECO:0007669"/>
    <property type="project" value="TreeGrafter"/>
</dbReference>
<dbReference type="SUPFAM" id="SSF53901">
    <property type="entry name" value="Thiolase-like"/>
    <property type="match status" value="1"/>
</dbReference>
<evidence type="ECO:0000313" key="10">
    <source>
        <dbReference type="Proteomes" id="UP000248817"/>
    </source>
</evidence>
<dbReference type="Gene3D" id="3.40.50.720">
    <property type="entry name" value="NAD(P)-binding Rossmann-like Domain"/>
    <property type="match status" value="2"/>
</dbReference>
<keyword evidence="4" id="KW-0808">Transferase</keyword>
<dbReference type="Gene3D" id="3.40.366.10">
    <property type="entry name" value="Malonyl-Coenzyme A Acyl Carrier Protein, domain 2"/>
    <property type="match status" value="1"/>
</dbReference>
<dbReference type="GO" id="GO:0004315">
    <property type="term" value="F:3-oxoacyl-[acyl-carrier-protein] synthase activity"/>
    <property type="evidence" value="ECO:0007669"/>
    <property type="project" value="InterPro"/>
</dbReference>
<feature type="region of interest" description="C-terminal hotdog fold" evidence="6">
    <location>
        <begin position="1016"/>
        <end position="1160"/>
    </location>
</feature>
<dbReference type="InterPro" id="IPR001227">
    <property type="entry name" value="Ac_transferase_dom_sf"/>
</dbReference>
<evidence type="ECO:0000256" key="6">
    <source>
        <dbReference type="PROSITE-ProRule" id="PRU01363"/>
    </source>
</evidence>
<dbReference type="Pfam" id="PF21089">
    <property type="entry name" value="PKS_DH_N"/>
    <property type="match status" value="1"/>
</dbReference>
<dbReference type="InterPro" id="IPR018201">
    <property type="entry name" value="Ketoacyl_synth_AS"/>
</dbReference>
<feature type="active site" description="Proton acceptor; for dehydratase activity" evidence="6">
    <location>
        <position position="909"/>
    </location>
</feature>
<dbReference type="InterPro" id="IPR016035">
    <property type="entry name" value="Acyl_Trfase/lysoPLipase"/>
</dbReference>
<dbReference type="GO" id="GO:0044550">
    <property type="term" value="P:secondary metabolite biosynthetic process"/>
    <property type="evidence" value="ECO:0007669"/>
    <property type="project" value="TreeGrafter"/>
</dbReference>
<dbReference type="SMART" id="SM00827">
    <property type="entry name" value="PKS_AT"/>
    <property type="match status" value="1"/>
</dbReference>
<dbReference type="Pfam" id="PF00698">
    <property type="entry name" value="Acyl_transf_1"/>
    <property type="match status" value="1"/>
</dbReference>
<feature type="active site" description="Proton donor; for dehydratase activity" evidence="6">
    <location>
        <position position="1077"/>
    </location>
</feature>
<dbReference type="InterPro" id="IPR014031">
    <property type="entry name" value="Ketoacyl_synth_C"/>
</dbReference>
<dbReference type="Gene3D" id="3.40.47.10">
    <property type="match status" value="1"/>
</dbReference>
<feature type="domain" description="PKS/mFAS DH" evidence="8">
    <location>
        <begin position="877"/>
        <end position="1160"/>
    </location>
</feature>
<sequence>MALRLPGGVRTTDEFWDMLINKKTGHCEIPGNRFSVTAFYSETRPHSVRTKHGYFLEEDPADFDPDFFSVPLREASRMDPQQRKLLEVVWECLESAGETNWRGKNIGCYVGVFGGDWLSLADRDPLATDRYYALETGDFALSNRISYEYDFRGPSMTLETGCSSSMMALHEACQALYSGQCSSAIVAGTNLILSPTMMTSMSENLVISPSGMCRSFDNAADGYGRGEAVNAIYVKVLSDAVKNHDPIRAVIRATATNSDGKTPNITTPGVHSQGSLIETTYRRAGNISLSDTGYFECHGTGTQVGDAAELSVIAELFGKKGITIGSVKPNVGHSEGASGITSIIKSVLSLEKKVIPPTICQSPHRDIPFEEGKLRLPSEPTPWPQNRQERISVNCFGIGGSNVHAIIDSYSSTAQGSAEETTRNEDRAELLVLSANDEDSLQARIASFTEFANKTTATLSDLAYTLRARRVHLPNRAFAIARPNDLIDASAFQKYTAQDHLTVLAFSGQGAQWPGMGKALMSELADFRDSINEMDYILKSLPDGPDWSLADEITNETNSHIHEVQISQPLCTAFQIALYHVLANLGLKAFYVVGHSSGEIAAAYVAGAITMRCAIILAYYRGVAAKLEQGHGSMFAVSLSSQEIGFYLREGVVIACINGPKSVTLSGDKDELEKTIQYIRQQRPEALCKLLAVDVAYHSHHMIRCGRFYESLIAPHIEHPSTHMLPLASTVTCSIIEDPVELGSSYWRRNLESPVVFQGAIEAILKKEPRQQVTLEVGPQPVLSAPLKQIWRDQASGQNHVYVPTILRSGKGAEIQLLETTGLLHCNGVPVNVGLGNSDANAKVITELPLYPWARGKAQWQESRVVRDWRFNAAMHHELLGSRVSEMSELEPTWRNLLSLYSVPWICDHVLQGSVVFPAAGYIAMAGEAMLQLFPATEGFAIKNLILEAPWILEGSTSFEVITSFKPTKYSDMEDSEWYSMSVMVHDGTSWTKHCQGQVRPESAARQVAERPQTYPRSVESESWYDALNNRGLNYGPRFRGLRGILADPLGLTAVASIVDDASEYDSRYFVHPTAIDHCLQLLSVAQSNGLMRRLPGLAVPASIGEIYVTHGERQMNVHAAINPSVFEKRLGDVNLCADGHVRLSMQNVFLFTLDDNGLYNDPAVPLVARMEWTKDIDFLPSNQLLIERAPMYCGDTAARVVRAMGKIAILYILNAADIVNSIDPCSGHMKKWKDHITSQARNVAEGKETIFAGSQDWVSIGVDKRKDLIRETLEDIKPIPREWTVLPTMLQRVYDNCGQFLLGMVSPLDVFFEDNILERYYAVTPPQQTRDFLYMLGKTNPGLRILEVGAGTGCATSEALRYLQTPDGVRLYSSYTFTDITPGFFATAADKFKDYGGLDFRTLDITKPPAEQGFELHSFDLVIASNALHVTPILQTSLKSVHDLLRPNGRLLLHELDPTLWIIDFLMGVFPGWWLGEEKDRQQRPYVSPDRWDIELKQAGFTGREAAVYDNQRPFHTNFTMLSRPVECKAIQRGSVHILRGGPESIWAHGLRRCLVQSGYSVTSGGMGEEHPSDALVVSLLDHNEPLLYNITDEAFGLLRDVLQNIGGGAILWLTHPSHLSCPDPRFGLVHGFARTMQQENDIPFTVFEIDSFDFKAYSHVLCLIEKMRQAKQLSCASIDQEYALHQGDVYVSRCHWPVNDISTSPMEQKRKVCKKLDISAYGLLDTLHWCDTTNPSLGDDEVEVDVCYVGLNFRDLMVAMGLVGDRRSLGFEAAGVVRQVGSQVRGFQPGDRVCFTQNGLFATRSVANQCYCVKLPDGLDMEDAATMLSVYATALYSFLRVGALQAGQVLQSVLIHSACGGVGQAAIHVCRALGAKIYATVGNEEKVQYLVDHFGFSRSNIFHSRDESFVADLMRETDGRGVDIVLNSLAGKLLHASWSCVAPFGKMIELGKRDFLTNGILDMAPFLANRAFVGVDMLELGQQDLNTWEWLTQKFKAWYEEGKIKPLHPIRTFEAAEVSSAFRYIQKGTHIGKILVKMPSSPDELPSVPAPSAYSFSPSSSYLLIGGRGGLGRSVSTWMVERGAREIVYLSPSAGQSESDHLFGEELRLQGCEAIFVSGNVAVLEDVQKAVTRCTKPLAGVMLLSMVLRDQTYSKMSYEDWTTCLDPKVQGAWNLHHAVQDQGLDFFVVFSSISAVNGFTGQANYAAANSFLSAFTKYRRQLGLASSILDLGPVEDVGTLRTNAKYLHTLRRNGIRMLNEQEVLQGLEIAIWQSVNHGDDLVPEKLISNPAIVGLGSTKPITDPMIRTTWRREDPRFALYANMDLKGSRHEIENNELRTIADAIQRDPSLADDPRTKSLIVLEMGRMIIPQIASDNEVAQAQCESIKIDSLMAIEIKAWARRVLTLDISLVEIGKAATVGGLAIVALEHLKVRGEKG</sequence>
<dbReference type="InterPro" id="IPR016039">
    <property type="entry name" value="Thiolase-like"/>
</dbReference>
<dbReference type="InterPro" id="IPR029063">
    <property type="entry name" value="SAM-dependent_MTases_sf"/>
</dbReference>
<evidence type="ECO:0000259" key="8">
    <source>
        <dbReference type="PROSITE" id="PS52019"/>
    </source>
</evidence>
<organism evidence="9 10">
    <name type="scientific">Aspergillus indologenus CBS 114.80</name>
    <dbReference type="NCBI Taxonomy" id="1450541"/>
    <lineage>
        <taxon>Eukaryota</taxon>
        <taxon>Fungi</taxon>
        <taxon>Dikarya</taxon>
        <taxon>Ascomycota</taxon>
        <taxon>Pezizomycotina</taxon>
        <taxon>Eurotiomycetes</taxon>
        <taxon>Eurotiomycetidae</taxon>
        <taxon>Eurotiales</taxon>
        <taxon>Aspergillaceae</taxon>
        <taxon>Aspergillus</taxon>
        <taxon>Aspergillus subgen. Circumdati</taxon>
    </lineage>
</organism>
<dbReference type="SMART" id="SM00822">
    <property type="entry name" value="PKS_KR"/>
    <property type="match status" value="1"/>
</dbReference>
<dbReference type="InterPro" id="IPR014030">
    <property type="entry name" value="Ketoacyl_synth_N"/>
</dbReference>
<dbReference type="Gene3D" id="3.90.180.10">
    <property type="entry name" value="Medium-chain alcohol dehydrogenases, catalytic domain"/>
    <property type="match status" value="1"/>
</dbReference>
<dbReference type="Pfam" id="PF16197">
    <property type="entry name" value="KAsynt_C_assoc"/>
    <property type="match status" value="1"/>
</dbReference>
<keyword evidence="3" id="KW-0489">Methyltransferase</keyword>
<dbReference type="CDD" id="cd05274">
    <property type="entry name" value="KR_FAS_SDR_x"/>
    <property type="match status" value="1"/>
</dbReference>
<dbReference type="PROSITE" id="PS00606">
    <property type="entry name" value="KS3_1"/>
    <property type="match status" value="1"/>
</dbReference>
<dbReference type="PROSITE" id="PS52004">
    <property type="entry name" value="KS3_2"/>
    <property type="match status" value="1"/>
</dbReference>
<dbReference type="Pfam" id="PF08242">
    <property type="entry name" value="Methyltransf_12"/>
    <property type="match status" value="1"/>
</dbReference>
<dbReference type="Gene3D" id="3.10.129.110">
    <property type="entry name" value="Polyketide synthase dehydratase"/>
    <property type="match status" value="1"/>
</dbReference>
<dbReference type="InterPro" id="IPR020807">
    <property type="entry name" value="PKS_DH"/>
</dbReference>
<dbReference type="GO" id="GO:0016491">
    <property type="term" value="F:oxidoreductase activity"/>
    <property type="evidence" value="ECO:0007669"/>
    <property type="project" value="InterPro"/>
</dbReference>
<dbReference type="SUPFAM" id="SSF52151">
    <property type="entry name" value="FabD/lysophospholipase-like"/>
    <property type="match status" value="1"/>
</dbReference>
<gene>
    <name evidence="9" type="ORF">BP00DRAFT_369313</name>
</gene>
<dbReference type="GO" id="GO:0032259">
    <property type="term" value="P:methylation"/>
    <property type="evidence" value="ECO:0007669"/>
    <property type="project" value="UniProtKB-KW"/>
</dbReference>
<dbReference type="CDD" id="cd05195">
    <property type="entry name" value="enoyl_red"/>
    <property type="match status" value="1"/>
</dbReference>
<dbReference type="CDD" id="cd00833">
    <property type="entry name" value="PKS"/>
    <property type="match status" value="1"/>
</dbReference>
<dbReference type="GO" id="GO:0006633">
    <property type="term" value="P:fatty acid biosynthetic process"/>
    <property type="evidence" value="ECO:0007669"/>
    <property type="project" value="InterPro"/>
</dbReference>
<dbReference type="SMART" id="SM00825">
    <property type="entry name" value="PKS_KS"/>
    <property type="match status" value="1"/>
</dbReference>
<dbReference type="InterPro" id="IPR049551">
    <property type="entry name" value="PKS_DH_C"/>
</dbReference>
<dbReference type="SMART" id="SM00829">
    <property type="entry name" value="PKS_ER"/>
    <property type="match status" value="1"/>
</dbReference>
<dbReference type="InterPro" id="IPR013154">
    <property type="entry name" value="ADH-like_N"/>
</dbReference>
<dbReference type="EMBL" id="KZ825494">
    <property type="protein sequence ID" value="PYI32255.1"/>
    <property type="molecule type" value="Genomic_DNA"/>
</dbReference>
<feature type="region of interest" description="N-terminal hotdog fold" evidence="6">
    <location>
        <begin position="877"/>
        <end position="1006"/>
    </location>
</feature>
<dbReference type="InterPro" id="IPR020841">
    <property type="entry name" value="PKS_Beta-ketoAc_synthase_dom"/>
</dbReference>
<dbReference type="Pfam" id="PF14765">
    <property type="entry name" value="PS-DH"/>
    <property type="match status" value="1"/>
</dbReference>
<dbReference type="InterPro" id="IPR049900">
    <property type="entry name" value="PKS_mFAS_DH"/>
</dbReference>
<dbReference type="Pfam" id="PF08240">
    <property type="entry name" value="ADH_N"/>
    <property type="match status" value="1"/>
</dbReference>
<dbReference type="InterPro" id="IPR036291">
    <property type="entry name" value="NAD(P)-bd_dom_sf"/>
</dbReference>
<evidence type="ECO:0000256" key="3">
    <source>
        <dbReference type="ARBA" id="ARBA00022603"/>
    </source>
</evidence>
<evidence type="ECO:0000256" key="1">
    <source>
        <dbReference type="ARBA" id="ARBA00022450"/>
    </source>
</evidence>